<evidence type="ECO:0008006" key="3">
    <source>
        <dbReference type="Google" id="ProtNLM"/>
    </source>
</evidence>
<feature type="non-terminal residue" evidence="1">
    <location>
        <position position="1"/>
    </location>
</feature>
<gene>
    <name evidence="1" type="ORF">A9R00_06960</name>
</gene>
<evidence type="ECO:0000313" key="1">
    <source>
        <dbReference type="EMBL" id="OUS40257.1"/>
    </source>
</evidence>
<accession>A0A1Y5HUV1</accession>
<comment type="caution">
    <text evidence="1">The sequence shown here is derived from an EMBL/GenBank/DDBJ whole genome shotgun (WGS) entry which is preliminary data.</text>
</comment>
<dbReference type="InterPro" id="IPR007487">
    <property type="entry name" value="ABC_transpt-TYRBP-like"/>
</dbReference>
<organism evidence="1 2">
    <name type="scientific">Oleispira antarctica</name>
    <dbReference type="NCBI Taxonomy" id="188908"/>
    <lineage>
        <taxon>Bacteria</taxon>
        <taxon>Pseudomonadati</taxon>
        <taxon>Pseudomonadota</taxon>
        <taxon>Gammaproteobacteria</taxon>
        <taxon>Oceanospirillales</taxon>
        <taxon>Oceanospirillaceae</taxon>
        <taxon>Oleispira</taxon>
    </lineage>
</organism>
<evidence type="ECO:0000313" key="2">
    <source>
        <dbReference type="Proteomes" id="UP000227088"/>
    </source>
</evidence>
<dbReference type="Proteomes" id="UP000227088">
    <property type="component" value="Unassembled WGS sequence"/>
</dbReference>
<name>A0A1Y5HUV1_OLEAN</name>
<protein>
    <recommendedName>
        <fullName evidence="3">ABC transporter substrate-binding protein</fullName>
    </recommendedName>
</protein>
<proteinExistence type="predicted"/>
<sequence>QQIANLNGVVVKNLAEFKATVKALQGSNQLLALDTLNGLDNYDPVLIKSFLANRHGQPVITVSNSSQDMAHFGYIKVPDEHGIWAGEAVQKILSGIKVSDIPPTNNSHYQVFINQEFAKQCQVIIPSVFYQLPFIHVND</sequence>
<dbReference type="AlphaFoldDB" id="A0A1Y5HUV1"/>
<reference evidence="2" key="1">
    <citation type="journal article" date="2017" name="Proc. Natl. Acad. Sci. U.S.A.">
        <title>Simulation of Deepwater Horizon oil plume reveals substrate specialization within a complex community of hydrocarbon degraders.</title>
        <authorList>
            <person name="Hu P."/>
            <person name="Dubinsky E.A."/>
            <person name="Probst A.J."/>
            <person name="Wang J."/>
            <person name="Sieber C.M.K."/>
            <person name="Tom L.M."/>
            <person name="Gardinali P."/>
            <person name="Banfield J.F."/>
            <person name="Atlas R.M."/>
            <person name="Andersen G.L."/>
        </authorList>
    </citation>
    <scope>NUCLEOTIDE SEQUENCE [LARGE SCALE GENOMIC DNA]</scope>
</reference>
<dbReference type="Pfam" id="PF04392">
    <property type="entry name" value="ABC_sub_bind"/>
    <property type="match status" value="1"/>
</dbReference>
<dbReference type="EMBL" id="MABE01000394">
    <property type="protein sequence ID" value="OUS40257.1"/>
    <property type="molecule type" value="Genomic_DNA"/>
</dbReference>